<feature type="transmembrane region" description="Helical" evidence="1">
    <location>
        <begin position="167"/>
        <end position="190"/>
    </location>
</feature>
<feature type="transmembrane region" description="Helical" evidence="1">
    <location>
        <begin position="199"/>
        <end position="217"/>
    </location>
</feature>
<dbReference type="PANTHER" id="PTHR36784">
    <property type="entry name" value="HISTONE-LYSINE N-METHYLTRANSFERASE"/>
    <property type="match status" value="1"/>
</dbReference>
<accession>A0AAV3Q6H8</accession>
<proteinExistence type="predicted"/>
<dbReference type="EMBL" id="BAABME010003498">
    <property type="protein sequence ID" value="GAA0159011.1"/>
    <property type="molecule type" value="Genomic_DNA"/>
</dbReference>
<feature type="transmembrane region" description="Helical" evidence="1">
    <location>
        <begin position="229"/>
        <end position="250"/>
    </location>
</feature>
<feature type="transmembrane region" description="Helical" evidence="1">
    <location>
        <begin position="49"/>
        <end position="71"/>
    </location>
</feature>
<gene>
    <name evidence="2" type="ORF">LIER_15896</name>
</gene>
<dbReference type="Proteomes" id="UP001454036">
    <property type="component" value="Unassembled WGS sequence"/>
</dbReference>
<keyword evidence="1" id="KW-0472">Membrane</keyword>
<evidence type="ECO:0000313" key="2">
    <source>
        <dbReference type="EMBL" id="GAA0159011.1"/>
    </source>
</evidence>
<evidence type="ECO:0000313" key="3">
    <source>
        <dbReference type="Proteomes" id="UP001454036"/>
    </source>
</evidence>
<feature type="transmembrane region" description="Helical" evidence="1">
    <location>
        <begin position="133"/>
        <end position="155"/>
    </location>
</feature>
<reference evidence="2 3" key="1">
    <citation type="submission" date="2024-01" db="EMBL/GenBank/DDBJ databases">
        <title>The complete chloroplast genome sequence of Lithospermum erythrorhizon: insights into the phylogenetic relationship among Boraginaceae species and the maternal lineages of purple gromwells.</title>
        <authorList>
            <person name="Okada T."/>
            <person name="Watanabe K."/>
        </authorList>
    </citation>
    <scope>NUCLEOTIDE SEQUENCE [LARGE SCALE GENOMIC DNA]</scope>
</reference>
<dbReference type="AlphaFoldDB" id="A0AAV3Q6H8"/>
<evidence type="ECO:0000256" key="1">
    <source>
        <dbReference type="SAM" id="Phobius"/>
    </source>
</evidence>
<keyword evidence="3" id="KW-1185">Reference proteome</keyword>
<dbReference type="PANTHER" id="PTHR36784:SF1">
    <property type="entry name" value="HISTONE-LYSINE N-METHYLTRANSFERASE"/>
    <property type="match status" value="1"/>
</dbReference>
<name>A0AAV3Q6H8_LITER</name>
<protein>
    <submittedName>
        <fullName evidence="2">Histone modifying enzyme</fullName>
    </submittedName>
</protein>
<keyword evidence="1" id="KW-1133">Transmembrane helix</keyword>
<sequence>MRKLARKLVISRQQSDQNLNSPADFQPIDSQEQEELVRSLEKSQAQQSVLWRSVFAGLLLCYAAFMLYSIYQQVYAPWELFFMWVGARVEYAISFHRSLIDSLKGLYLPHIKSINFVKLVFKKSKSHDIESHVSSVSIILFCVLNIFITAASLWFQKYHAYFMYEVPSWSIVAADWTAIMVCLVAVAGLLSDSKSNRKLLLISFFLGTMLAVFWLHYFRSLATFRWDAIWLPLGPMSGAGFCIYVDHLLMESSDEVRKLRGYMYAYKAI</sequence>
<organism evidence="2 3">
    <name type="scientific">Lithospermum erythrorhizon</name>
    <name type="common">Purple gromwell</name>
    <name type="synonym">Lithospermum officinale var. erythrorhizon</name>
    <dbReference type="NCBI Taxonomy" id="34254"/>
    <lineage>
        <taxon>Eukaryota</taxon>
        <taxon>Viridiplantae</taxon>
        <taxon>Streptophyta</taxon>
        <taxon>Embryophyta</taxon>
        <taxon>Tracheophyta</taxon>
        <taxon>Spermatophyta</taxon>
        <taxon>Magnoliopsida</taxon>
        <taxon>eudicotyledons</taxon>
        <taxon>Gunneridae</taxon>
        <taxon>Pentapetalae</taxon>
        <taxon>asterids</taxon>
        <taxon>lamiids</taxon>
        <taxon>Boraginales</taxon>
        <taxon>Boraginaceae</taxon>
        <taxon>Boraginoideae</taxon>
        <taxon>Lithospermeae</taxon>
        <taxon>Lithospermum</taxon>
    </lineage>
</organism>
<comment type="caution">
    <text evidence="2">The sequence shown here is derived from an EMBL/GenBank/DDBJ whole genome shotgun (WGS) entry which is preliminary data.</text>
</comment>
<keyword evidence="1" id="KW-0812">Transmembrane</keyword>